<organism evidence="8 9">
    <name type="scientific">Benzoatithermus flavus</name>
    <dbReference type="NCBI Taxonomy" id="3108223"/>
    <lineage>
        <taxon>Bacteria</taxon>
        <taxon>Pseudomonadati</taxon>
        <taxon>Pseudomonadota</taxon>
        <taxon>Alphaproteobacteria</taxon>
        <taxon>Geminicoccales</taxon>
        <taxon>Geminicoccaceae</taxon>
        <taxon>Benzoatithermus</taxon>
    </lineage>
</organism>
<keyword evidence="9" id="KW-1185">Reference proteome</keyword>
<proteinExistence type="inferred from homology"/>
<dbReference type="NCBIfam" id="TIGR03168">
    <property type="entry name" value="1-PFK"/>
    <property type="match status" value="1"/>
</dbReference>
<keyword evidence="4" id="KW-0418">Kinase</keyword>
<dbReference type="RefSeq" id="WP_418157761.1">
    <property type="nucleotide sequence ID" value="NZ_JBBLZC010000001.1"/>
</dbReference>
<evidence type="ECO:0000259" key="7">
    <source>
        <dbReference type="Pfam" id="PF00294"/>
    </source>
</evidence>
<dbReference type="PANTHER" id="PTHR46566">
    <property type="entry name" value="1-PHOSPHOFRUCTOKINASE-RELATED"/>
    <property type="match status" value="1"/>
</dbReference>
<dbReference type="PANTHER" id="PTHR46566:SF2">
    <property type="entry name" value="ATP-DEPENDENT 6-PHOSPHOFRUCTOKINASE ISOZYME 2"/>
    <property type="match status" value="1"/>
</dbReference>
<evidence type="ECO:0000256" key="4">
    <source>
        <dbReference type="ARBA" id="ARBA00022777"/>
    </source>
</evidence>
<dbReference type="SUPFAM" id="SSF53613">
    <property type="entry name" value="Ribokinase-like"/>
    <property type="match status" value="1"/>
</dbReference>
<name>A0ABU8XL45_9PROT</name>
<dbReference type="Gene3D" id="3.40.1190.20">
    <property type="match status" value="1"/>
</dbReference>
<comment type="similarity">
    <text evidence="1 6">Belongs to the carbohydrate kinase PfkB family.</text>
</comment>
<keyword evidence="3" id="KW-0547">Nucleotide-binding</keyword>
<reference evidence="8 9" key="1">
    <citation type="submission" date="2024-01" db="EMBL/GenBank/DDBJ databases">
        <title>Multi-omics insights into the function and evolution of sodium benzoate biodegradation pathways in Benzoatithermus flavus gen. nov., sp. nov. from hot spring.</title>
        <authorList>
            <person name="Hu C.-J."/>
            <person name="Li W.-J."/>
        </authorList>
    </citation>
    <scope>NUCLEOTIDE SEQUENCE [LARGE SCALE GENOMIC DNA]</scope>
    <source>
        <strain evidence="8 9">SYSU G07066</strain>
    </source>
</reference>
<dbReference type="InterPro" id="IPR002173">
    <property type="entry name" value="Carboh/pur_kinase_PfkB_CS"/>
</dbReference>
<gene>
    <name evidence="8" type="ORF">U1T56_02065</name>
</gene>
<keyword evidence="5" id="KW-0067">ATP-binding</keyword>
<dbReference type="PIRSF" id="PIRSF000535">
    <property type="entry name" value="1PFK/6PFK/LacC"/>
    <property type="match status" value="1"/>
</dbReference>
<sequence>MKPIVTLTVNPAIDASCVADEVVPMRKVRTRDERYDPGGGGLNVARVIHELGGEAVAFYMAGGYTGMALEGLIERSGITAVRVPIAGLTRVSHTVYETSTGHEFRFTPEGPEVSEAEWRHCLEVLSVIDGEYFVVSGSLARGMPVDFYGRIAHVVKQRGGKLVLDTSGAPLHWALEEGVWLVKPSKRELEHLMGRKAPTPEEEEALAREVVASGRAEIVALTLGSAGAVLANHKGTFRLASPRVETRSAVGAGDSFVGAVVWALTHGRQLPEAFAYGVAAGAASAMTPGTELCRRADVERLYEVVRAQLPYQEAISI</sequence>
<dbReference type="CDD" id="cd01164">
    <property type="entry name" value="FruK_PfkB_like"/>
    <property type="match status" value="1"/>
</dbReference>
<dbReference type="PROSITE" id="PS00583">
    <property type="entry name" value="PFKB_KINASES_1"/>
    <property type="match status" value="1"/>
</dbReference>
<comment type="caution">
    <text evidence="8">The sequence shown here is derived from an EMBL/GenBank/DDBJ whole genome shotgun (WGS) entry which is preliminary data.</text>
</comment>
<evidence type="ECO:0000256" key="3">
    <source>
        <dbReference type="ARBA" id="ARBA00022741"/>
    </source>
</evidence>
<dbReference type="InterPro" id="IPR011611">
    <property type="entry name" value="PfkB_dom"/>
</dbReference>
<dbReference type="Proteomes" id="UP001375743">
    <property type="component" value="Unassembled WGS sequence"/>
</dbReference>
<evidence type="ECO:0000313" key="8">
    <source>
        <dbReference type="EMBL" id="MEK0081921.1"/>
    </source>
</evidence>
<dbReference type="EMBL" id="JBBLZC010000001">
    <property type="protein sequence ID" value="MEK0081921.1"/>
    <property type="molecule type" value="Genomic_DNA"/>
</dbReference>
<accession>A0ABU8XL45</accession>
<evidence type="ECO:0000256" key="5">
    <source>
        <dbReference type="ARBA" id="ARBA00022840"/>
    </source>
</evidence>
<dbReference type="InterPro" id="IPR029056">
    <property type="entry name" value="Ribokinase-like"/>
</dbReference>
<dbReference type="InterPro" id="IPR017583">
    <property type="entry name" value="Tagatose/fructose_Pkinase"/>
</dbReference>
<dbReference type="Pfam" id="PF00294">
    <property type="entry name" value="PfkB"/>
    <property type="match status" value="1"/>
</dbReference>
<evidence type="ECO:0000256" key="6">
    <source>
        <dbReference type="PIRNR" id="PIRNR000535"/>
    </source>
</evidence>
<evidence type="ECO:0000313" key="9">
    <source>
        <dbReference type="Proteomes" id="UP001375743"/>
    </source>
</evidence>
<keyword evidence="2 6" id="KW-0808">Transferase</keyword>
<evidence type="ECO:0000256" key="2">
    <source>
        <dbReference type="ARBA" id="ARBA00022679"/>
    </source>
</evidence>
<protein>
    <recommendedName>
        <fullName evidence="6">Phosphofructokinase</fullName>
    </recommendedName>
</protein>
<feature type="domain" description="Carbohydrate kinase PfkB" evidence="7">
    <location>
        <begin position="13"/>
        <end position="293"/>
    </location>
</feature>
<evidence type="ECO:0000256" key="1">
    <source>
        <dbReference type="ARBA" id="ARBA00010688"/>
    </source>
</evidence>